<accession>A0A1K1PRA2</accession>
<reference evidence="1 2" key="1">
    <citation type="submission" date="2016-11" db="EMBL/GenBank/DDBJ databases">
        <authorList>
            <person name="Jaros S."/>
            <person name="Januszkiewicz K."/>
            <person name="Wedrychowicz H."/>
        </authorList>
    </citation>
    <scope>NUCLEOTIDE SEQUENCE [LARGE SCALE GENOMIC DNA]</scope>
    <source>
        <strain evidence="1 2">DSM 784</strain>
    </source>
</reference>
<dbReference type="STRING" id="1004.SAMN05661012_02135"/>
<name>A0A1K1PRA2_9BACT</name>
<proteinExistence type="predicted"/>
<organism evidence="1 2">
    <name type="scientific">Chitinophaga sancti</name>
    <dbReference type="NCBI Taxonomy" id="1004"/>
    <lineage>
        <taxon>Bacteria</taxon>
        <taxon>Pseudomonadati</taxon>
        <taxon>Bacteroidota</taxon>
        <taxon>Chitinophagia</taxon>
        <taxon>Chitinophagales</taxon>
        <taxon>Chitinophagaceae</taxon>
        <taxon>Chitinophaga</taxon>
    </lineage>
</organism>
<protein>
    <submittedName>
        <fullName evidence="1">Uncharacterized protein</fullName>
    </submittedName>
</protein>
<gene>
    <name evidence="1" type="ORF">SAMN05661012_02135</name>
</gene>
<dbReference type="AlphaFoldDB" id="A0A1K1PRA2"/>
<evidence type="ECO:0000313" key="1">
    <source>
        <dbReference type="EMBL" id="SFW50199.1"/>
    </source>
</evidence>
<dbReference type="Proteomes" id="UP000183788">
    <property type="component" value="Unassembled WGS sequence"/>
</dbReference>
<evidence type="ECO:0000313" key="2">
    <source>
        <dbReference type="Proteomes" id="UP000183788"/>
    </source>
</evidence>
<sequence length="81" mass="9692">MFQPLEKWLKAFTKNAKRHGNETVTCNRTVGSEGLNTMLIHERPFDNHSLYNTLYYKITLIYRNTNIFNIPYLDKIFYINC</sequence>
<dbReference type="EMBL" id="FPIZ01000006">
    <property type="protein sequence ID" value="SFW50199.1"/>
    <property type="molecule type" value="Genomic_DNA"/>
</dbReference>